<reference evidence="1 2" key="1">
    <citation type="submission" date="2024-09" db="EMBL/GenBank/DDBJ databases">
        <authorList>
            <person name="Sun Q."/>
            <person name="Mori K."/>
        </authorList>
    </citation>
    <scope>NUCLEOTIDE SEQUENCE [LARGE SCALE GENOMIC DNA]</scope>
    <source>
        <strain evidence="1 2">CECT 8622</strain>
    </source>
</reference>
<evidence type="ECO:0000313" key="2">
    <source>
        <dbReference type="Proteomes" id="UP001589585"/>
    </source>
</evidence>
<proteinExistence type="predicted"/>
<protein>
    <submittedName>
        <fullName evidence="1">Uncharacterized protein</fullName>
    </submittedName>
</protein>
<evidence type="ECO:0000313" key="1">
    <source>
        <dbReference type="EMBL" id="MFB9056603.1"/>
    </source>
</evidence>
<keyword evidence="2" id="KW-1185">Reference proteome</keyword>
<comment type="caution">
    <text evidence="1">The sequence shown here is derived from an EMBL/GenBank/DDBJ whole genome shotgun (WGS) entry which is preliminary data.</text>
</comment>
<organism evidence="1 2">
    <name type="scientific">Mariniflexile ostreae</name>
    <dbReference type="NCBI Taxonomy" id="1520892"/>
    <lineage>
        <taxon>Bacteria</taxon>
        <taxon>Pseudomonadati</taxon>
        <taxon>Bacteroidota</taxon>
        <taxon>Flavobacteriia</taxon>
        <taxon>Flavobacteriales</taxon>
        <taxon>Flavobacteriaceae</taxon>
        <taxon>Mariniflexile</taxon>
    </lineage>
</organism>
<sequence>MRIIIYLLIAFLFMNCDEEKISGFPGPKGVHLVLINKNGENLLNSGTENKINFEKVKNLYLIDGEYVEQYEGHLDSPKKCKIYDSQQDIGNLFGIGLSEYFNAEGLSTTIIDWGNGDKDTIQADINPDTKLPYTEFWYNGVSMKNLTIKILSDGDDYHYEIQKDY</sequence>
<dbReference type="Proteomes" id="UP001589585">
    <property type="component" value="Unassembled WGS sequence"/>
</dbReference>
<accession>A0ABV5FBY4</accession>
<dbReference type="RefSeq" id="WP_379860793.1">
    <property type="nucleotide sequence ID" value="NZ_JBHMFC010000023.1"/>
</dbReference>
<name>A0ABV5FBY4_9FLAO</name>
<dbReference type="EMBL" id="JBHMFC010000023">
    <property type="protein sequence ID" value="MFB9056603.1"/>
    <property type="molecule type" value="Genomic_DNA"/>
</dbReference>
<gene>
    <name evidence="1" type="ORF">ACFFU9_07565</name>
</gene>